<evidence type="ECO:0000256" key="5">
    <source>
        <dbReference type="ARBA" id="ARBA00023136"/>
    </source>
</evidence>
<dbReference type="PANTHER" id="PTHR30086">
    <property type="entry name" value="ARGININE EXPORTER PROTEIN ARGO"/>
    <property type="match status" value="1"/>
</dbReference>
<dbReference type="RefSeq" id="WP_053602278.1">
    <property type="nucleotide sequence ID" value="NZ_CP012600.1"/>
</dbReference>
<dbReference type="EMBL" id="CP012600">
    <property type="protein sequence ID" value="ALC80543.1"/>
    <property type="molecule type" value="Genomic_DNA"/>
</dbReference>
<evidence type="ECO:0000256" key="4">
    <source>
        <dbReference type="ARBA" id="ARBA00022989"/>
    </source>
</evidence>
<evidence type="ECO:0000256" key="1">
    <source>
        <dbReference type="ARBA" id="ARBA00004651"/>
    </source>
</evidence>
<comment type="subcellular location">
    <subcellularLocation>
        <location evidence="1">Cell membrane</location>
        <topology evidence="1">Multi-pass membrane protein</topology>
    </subcellularLocation>
</comment>
<evidence type="ECO:0000313" key="8">
    <source>
        <dbReference type="Proteomes" id="UP000067625"/>
    </source>
</evidence>
<dbReference type="GO" id="GO:0005886">
    <property type="term" value="C:plasma membrane"/>
    <property type="evidence" value="ECO:0007669"/>
    <property type="project" value="UniProtKB-SubCell"/>
</dbReference>
<dbReference type="GO" id="GO:0015171">
    <property type="term" value="F:amino acid transmembrane transporter activity"/>
    <property type="evidence" value="ECO:0007669"/>
    <property type="project" value="TreeGrafter"/>
</dbReference>
<dbReference type="PATRIC" id="fig|1441095.3.peg.495"/>
<keyword evidence="5 6" id="KW-0472">Membrane</keyword>
<dbReference type="InterPro" id="IPR001123">
    <property type="entry name" value="LeuE-type"/>
</dbReference>
<keyword evidence="3 6" id="KW-0812">Transmembrane</keyword>
<reference evidence="7 8" key="2">
    <citation type="journal article" date="2016" name="Int. J. Syst. Evol. Microbiol.">
        <title>Bacillus gobiensis sp. nov., isolated from a soil sample.</title>
        <authorList>
            <person name="Liu B."/>
            <person name="Liu G.H."/>
            <person name="Cetin S."/>
            <person name="Schumann P."/>
            <person name="Pan Z.Z."/>
            <person name="Chen Q.Q."/>
        </authorList>
    </citation>
    <scope>NUCLEOTIDE SEQUENCE [LARGE SCALE GENOMIC DNA]</scope>
    <source>
        <strain evidence="7 8">FJAT-4402</strain>
    </source>
</reference>
<reference evidence="8" key="1">
    <citation type="submission" date="2015-08" db="EMBL/GenBank/DDBJ databases">
        <title>Genome sequencing project for genomic taxonomy and phylogenomics of Bacillus-like bacteria.</title>
        <authorList>
            <person name="Liu B."/>
            <person name="Wang J."/>
            <person name="Zhu Y."/>
            <person name="Liu G."/>
            <person name="Chen Q."/>
            <person name="Chen Z."/>
            <person name="Lan J."/>
            <person name="Che J."/>
            <person name="Ge C."/>
            <person name="Shi H."/>
            <person name="Pan Z."/>
            <person name="Liu X."/>
        </authorList>
    </citation>
    <scope>NUCLEOTIDE SEQUENCE [LARGE SCALE GENOMIC DNA]</scope>
    <source>
        <strain evidence="8">FJAT-4402</strain>
    </source>
</reference>
<dbReference type="STRING" id="1441095.AM592_02300"/>
<name>A0A0M4FRU0_9BACI</name>
<evidence type="ECO:0000256" key="3">
    <source>
        <dbReference type="ARBA" id="ARBA00022692"/>
    </source>
</evidence>
<proteinExistence type="predicted"/>
<keyword evidence="4 6" id="KW-1133">Transmembrane helix</keyword>
<accession>A0A0M4FRU0</accession>
<dbReference type="PIRSF" id="PIRSF006324">
    <property type="entry name" value="LeuE"/>
    <property type="match status" value="1"/>
</dbReference>
<gene>
    <name evidence="7" type="ORF">AM592_02300</name>
</gene>
<feature type="transmembrane region" description="Helical" evidence="6">
    <location>
        <begin position="71"/>
        <end position="93"/>
    </location>
</feature>
<keyword evidence="8" id="KW-1185">Reference proteome</keyword>
<keyword evidence="2" id="KW-1003">Cell membrane</keyword>
<feature type="transmembrane region" description="Helical" evidence="6">
    <location>
        <begin position="149"/>
        <end position="172"/>
    </location>
</feature>
<sequence>MLGITSFWLFLITGIILNITPGTDTIYIMSRSISQGKLAGVYSVLGVSTGVLVHTMLAAFGLSIILTQSVLLFTAIKLIGAAYLIYLGIRMLWQKGSALSKEIPTKEHLSFRKIYMQGVMSNVLNPKVALFFISLLPQFVATDNPYGPIPFLILGLTISITGTVWCLFIAYFSSFATTKLRENPKIESMMNKLTGIVFIGLGISLMKTKSAS</sequence>
<dbReference type="AlphaFoldDB" id="A0A0M4FRU0"/>
<evidence type="ECO:0000256" key="2">
    <source>
        <dbReference type="ARBA" id="ARBA00022475"/>
    </source>
</evidence>
<feature type="transmembrane region" description="Helical" evidence="6">
    <location>
        <begin position="6"/>
        <end position="29"/>
    </location>
</feature>
<evidence type="ECO:0000313" key="7">
    <source>
        <dbReference type="EMBL" id="ALC80543.1"/>
    </source>
</evidence>
<protein>
    <submittedName>
        <fullName evidence="7">Homoserine lactone transporter</fullName>
    </submittedName>
</protein>
<organism evidence="7 8">
    <name type="scientific">Bacillus gobiensis</name>
    <dbReference type="NCBI Taxonomy" id="1441095"/>
    <lineage>
        <taxon>Bacteria</taxon>
        <taxon>Bacillati</taxon>
        <taxon>Bacillota</taxon>
        <taxon>Bacilli</taxon>
        <taxon>Bacillales</taxon>
        <taxon>Bacillaceae</taxon>
        <taxon>Bacillus</taxon>
    </lineage>
</organism>
<evidence type="ECO:0000256" key="6">
    <source>
        <dbReference type="SAM" id="Phobius"/>
    </source>
</evidence>
<dbReference type="Pfam" id="PF01810">
    <property type="entry name" value="LysE"/>
    <property type="match status" value="1"/>
</dbReference>
<dbReference type="Proteomes" id="UP000067625">
    <property type="component" value="Chromosome"/>
</dbReference>
<dbReference type="PANTHER" id="PTHR30086:SF20">
    <property type="entry name" value="ARGININE EXPORTER PROTEIN ARGO-RELATED"/>
    <property type="match status" value="1"/>
</dbReference>
<feature type="transmembrane region" description="Helical" evidence="6">
    <location>
        <begin position="41"/>
        <end position="65"/>
    </location>
</feature>